<keyword evidence="9 16" id="KW-0133">Cell shape</keyword>
<dbReference type="HAMAP" id="MF_02080">
    <property type="entry name" value="FtsI_transpept"/>
    <property type="match status" value="1"/>
</dbReference>
<evidence type="ECO:0000313" key="19">
    <source>
        <dbReference type="EMBL" id="TDQ44625.1"/>
    </source>
</evidence>
<comment type="pathway">
    <text evidence="16">Cell wall biogenesis; peptidoglycan biosynthesis.</text>
</comment>
<keyword evidence="6 16" id="KW-0645">Protease</keyword>
<reference evidence="19 20" key="1">
    <citation type="submission" date="2019-03" db="EMBL/GenBank/DDBJ databases">
        <title>Genomic Encyclopedia of Type Strains, Phase IV (KMG-IV): sequencing the most valuable type-strain genomes for metagenomic binning, comparative biology and taxonomic classification.</title>
        <authorList>
            <person name="Goeker M."/>
        </authorList>
    </citation>
    <scope>NUCLEOTIDE SEQUENCE [LARGE SCALE GENOMIC DNA]</scope>
    <source>
        <strain evidence="19 20">DSM 103792</strain>
    </source>
</reference>
<feature type="domain" description="Penicillin-binding protein transpeptidase" evidence="17">
    <location>
        <begin position="256"/>
        <end position="551"/>
    </location>
</feature>
<evidence type="ECO:0000256" key="8">
    <source>
        <dbReference type="ARBA" id="ARBA00022801"/>
    </source>
</evidence>
<keyword evidence="4 16" id="KW-0132">Cell division</keyword>
<evidence type="ECO:0000256" key="12">
    <source>
        <dbReference type="ARBA" id="ARBA00023136"/>
    </source>
</evidence>
<keyword evidence="10 16" id="KW-0573">Peptidoglycan synthesis</keyword>
<dbReference type="InterPro" id="IPR050515">
    <property type="entry name" value="Beta-lactam/transpept"/>
</dbReference>
<evidence type="ECO:0000256" key="4">
    <source>
        <dbReference type="ARBA" id="ARBA00022618"/>
    </source>
</evidence>
<keyword evidence="12 16" id="KW-0472">Membrane</keyword>
<protein>
    <recommendedName>
        <fullName evidence="16">Peptidoglycan D,D-transpeptidase FtsI</fullName>
        <ecNumber evidence="16">3.4.16.4</ecNumber>
    </recommendedName>
    <alternativeName>
        <fullName evidence="16">Penicillin-binding protein 3</fullName>
        <shortName evidence="16">PBP-3</shortName>
    </alternativeName>
</protein>
<evidence type="ECO:0000256" key="1">
    <source>
        <dbReference type="ARBA" id="ARBA00004370"/>
    </source>
</evidence>
<keyword evidence="11 16" id="KW-1133">Transmembrane helix</keyword>
<dbReference type="InterPro" id="IPR001460">
    <property type="entry name" value="PCN-bd_Tpept"/>
</dbReference>
<evidence type="ECO:0000313" key="20">
    <source>
        <dbReference type="Proteomes" id="UP000295375"/>
    </source>
</evidence>
<accession>A0A4R6UI09</accession>
<comment type="function">
    <text evidence="16">Catalyzes cross-linking of the peptidoglycan cell wall at the division septum.</text>
</comment>
<comment type="caution">
    <text evidence="19">The sequence shown here is derived from an EMBL/GenBank/DDBJ whole genome shotgun (WGS) entry which is preliminary data.</text>
</comment>
<dbReference type="InterPro" id="IPR012338">
    <property type="entry name" value="Beta-lactam/transpept-like"/>
</dbReference>
<dbReference type="OrthoDB" id="9789078at2"/>
<feature type="domain" description="Penicillin-binding protein dimerisation" evidence="18">
    <location>
        <begin position="58"/>
        <end position="214"/>
    </location>
</feature>
<evidence type="ECO:0000256" key="2">
    <source>
        <dbReference type="ARBA" id="ARBA00022475"/>
    </source>
</evidence>
<keyword evidence="3 16" id="KW-0997">Cell inner membrane</keyword>
<evidence type="ECO:0000256" key="7">
    <source>
        <dbReference type="ARBA" id="ARBA00022692"/>
    </source>
</evidence>
<dbReference type="Gene3D" id="3.40.710.10">
    <property type="entry name" value="DD-peptidase/beta-lactamase superfamily"/>
    <property type="match status" value="1"/>
</dbReference>
<dbReference type="SUPFAM" id="SSF56519">
    <property type="entry name" value="Penicillin binding protein dimerisation domain"/>
    <property type="match status" value="1"/>
</dbReference>
<evidence type="ECO:0000259" key="17">
    <source>
        <dbReference type="Pfam" id="PF00905"/>
    </source>
</evidence>
<dbReference type="PANTHER" id="PTHR30627:SF1">
    <property type="entry name" value="PEPTIDOGLYCAN D,D-TRANSPEPTIDASE FTSI"/>
    <property type="match status" value="1"/>
</dbReference>
<evidence type="ECO:0000256" key="14">
    <source>
        <dbReference type="ARBA" id="ARBA00023306"/>
    </source>
</evidence>
<dbReference type="Gene3D" id="3.30.450.330">
    <property type="match status" value="1"/>
</dbReference>
<keyword evidence="15 16" id="KW-0961">Cell wall biogenesis/degradation</keyword>
<evidence type="ECO:0000256" key="10">
    <source>
        <dbReference type="ARBA" id="ARBA00022984"/>
    </source>
</evidence>
<organism evidence="19 20">
    <name type="scientific">Permianibacter aggregans</name>
    <dbReference type="NCBI Taxonomy" id="1510150"/>
    <lineage>
        <taxon>Bacteria</taxon>
        <taxon>Pseudomonadati</taxon>
        <taxon>Pseudomonadota</taxon>
        <taxon>Gammaproteobacteria</taxon>
        <taxon>Pseudomonadales</taxon>
        <taxon>Pseudomonadaceae</taxon>
        <taxon>Permianibacter</taxon>
    </lineage>
</organism>
<evidence type="ECO:0000256" key="16">
    <source>
        <dbReference type="HAMAP-Rule" id="MF_02080"/>
    </source>
</evidence>
<dbReference type="EC" id="3.4.16.4" evidence="16"/>
<dbReference type="GO" id="GO:0043093">
    <property type="term" value="P:FtsZ-dependent cytokinesis"/>
    <property type="evidence" value="ECO:0007669"/>
    <property type="project" value="UniProtKB-UniRule"/>
</dbReference>
<dbReference type="GO" id="GO:0009252">
    <property type="term" value="P:peptidoglycan biosynthetic process"/>
    <property type="evidence" value="ECO:0007669"/>
    <property type="project" value="UniProtKB-UniRule"/>
</dbReference>
<proteinExistence type="inferred from homology"/>
<dbReference type="GO" id="GO:0008658">
    <property type="term" value="F:penicillin binding"/>
    <property type="evidence" value="ECO:0007669"/>
    <property type="project" value="InterPro"/>
</dbReference>
<dbReference type="Gene3D" id="3.90.1310.10">
    <property type="entry name" value="Penicillin-binding protein 2a (Domain 2)"/>
    <property type="match status" value="1"/>
</dbReference>
<gene>
    <name evidence="16" type="primary">ftsI</name>
    <name evidence="19" type="ORF">EV696_12328</name>
</gene>
<dbReference type="Pfam" id="PF00905">
    <property type="entry name" value="Transpeptidase"/>
    <property type="match status" value="1"/>
</dbReference>
<dbReference type="GO" id="GO:0009002">
    <property type="term" value="F:serine-type D-Ala-D-Ala carboxypeptidase activity"/>
    <property type="evidence" value="ECO:0007669"/>
    <property type="project" value="UniProtKB-UniRule"/>
</dbReference>
<dbReference type="EMBL" id="SNYM01000023">
    <property type="protein sequence ID" value="TDQ44625.1"/>
    <property type="molecule type" value="Genomic_DNA"/>
</dbReference>
<evidence type="ECO:0000256" key="3">
    <source>
        <dbReference type="ARBA" id="ARBA00022519"/>
    </source>
</evidence>
<comment type="catalytic activity">
    <reaction evidence="16">
        <text>Preferential cleavage: (Ac)2-L-Lys-D-Ala-|-D-Ala. Also transpeptidation of peptidyl-alanyl moieties that are N-acyl substituents of D-alanine.</text>
        <dbReference type="EC" id="3.4.16.4"/>
    </reaction>
</comment>
<evidence type="ECO:0000256" key="6">
    <source>
        <dbReference type="ARBA" id="ARBA00022670"/>
    </source>
</evidence>
<comment type="subcellular location">
    <subcellularLocation>
        <location evidence="1">Membrane</location>
    </subcellularLocation>
</comment>
<dbReference type="InterPro" id="IPR005311">
    <property type="entry name" value="PBP_dimer"/>
</dbReference>
<keyword evidence="20" id="KW-1185">Reference proteome</keyword>
<evidence type="ECO:0000259" key="18">
    <source>
        <dbReference type="Pfam" id="PF03717"/>
    </source>
</evidence>
<dbReference type="AlphaFoldDB" id="A0A4R6UI09"/>
<dbReference type="SUPFAM" id="SSF56601">
    <property type="entry name" value="beta-lactamase/transpeptidase-like"/>
    <property type="match status" value="1"/>
</dbReference>
<feature type="active site" description="Acyl-ester intermediate" evidence="16">
    <location>
        <position position="303"/>
    </location>
</feature>
<keyword evidence="8 16" id="KW-0378">Hydrolase</keyword>
<keyword evidence="2 16" id="KW-1003">Cell membrane</keyword>
<evidence type="ECO:0000256" key="9">
    <source>
        <dbReference type="ARBA" id="ARBA00022960"/>
    </source>
</evidence>
<dbReference type="UniPathway" id="UPA00219"/>
<evidence type="ECO:0000256" key="13">
    <source>
        <dbReference type="ARBA" id="ARBA00023210"/>
    </source>
</evidence>
<evidence type="ECO:0000256" key="15">
    <source>
        <dbReference type="ARBA" id="ARBA00023316"/>
    </source>
</evidence>
<dbReference type="Pfam" id="PF03717">
    <property type="entry name" value="PBP_dimer"/>
    <property type="match status" value="1"/>
</dbReference>
<dbReference type="InterPro" id="IPR037532">
    <property type="entry name" value="FtsI_transpept"/>
</dbReference>
<dbReference type="GO" id="GO:0005886">
    <property type="term" value="C:plasma membrane"/>
    <property type="evidence" value="ECO:0007669"/>
    <property type="project" value="UniProtKB-UniRule"/>
</dbReference>
<dbReference type="GO" id="GO:0008360">
    <property type="term" value="P:regulation of cell shape"/>
    <property type="evidence" value="ECO:0007669"/>
    <property type="project" value="UniProtKB-KW"/>
</dbReference>
<dbReference type="RefSeq" id="WP_133593087.1">
    <property type="nucleotide sequence ID" value="NZ_CP037953.1"/>
</dbReference>
<dbReference type="PANTHER" id="PTHR30627">
    <property type="entry name" value="PEPTIDOGLYCAN D,D-TRANSPEPTIDASE"/>
    <property type="match status" value="1"/>
</dbReference>
<keyword evidence="13 16" id="KW-0717">Septation</keyword>
<keyword evidence="14 16" id="KW-0131">Cell cycle</keyword>
<dbReference type="Proteomes" id="UP000295375">
    <property type="component" value="Unassembled WGS sequence"/>
</dbReference>
<dbReference type="InterPro" id="IPR036138">
    <property type="entry name" value="PBP_dimer_sf"/>
</dbReference>
<keyword evidence="7 16" id="KW-0812">Transmembrane</keyword>
<evidence type="ECO:0000256" key="11">
    <source>
        <dbReference type="ARBA" id="ARBA00022989"/>
    </source>
</evidence>
<keyword evidence="5 16" id="KW-0121">Carboxypeptidase</keyword>
<dbReference type="GO" id="GO:0000917">
    <property type="term" value="P:division septum assembly"/>
    <property type="evidence" value="ECO:0007669"/>
    <property type="project" value="UniProtKB-KW"/>
</dbReference>
<evidence type="ECO:0000256" key="5">
    <source>
        <dbReference type="ARBA" id="ARBA00022645"/>
    </source>
</evidence>
<name>A0A4R6UI09_9GAMM</name>
<dbReference type="GO" id="GO:0008955">
    <property type="term" value="F:peptidoglycan glycosyltransferase activity"/>
    <property type="evidence" value="ECO:0007669"/>
    <property type="project" value="InterPro"/>
</dbReference>
<comment type="similarity">
    <text evidence="16">Belongs to the transpeptidase family. FtsI subfamily.</text>
</comment>
<dbReference type="GO" id="GO:0071555">
    <property type="term" value="P:cell wall organization"/>
    <property type="evidence" value="ECO:0007669"/>
    <property type="project" value="UniProtKB-KW"/>
</dbReference>
<dbReference type="GO" id="GO:0006508">
    <property type="term" value="P:proteolysis"/>
    <property type="evidence" value="ECO:0007669"/>
    <property type="project" value="UniProtKB-KW"/>
</dbReference>
<sequence>MTDTRRQYPFYAWRFWFLGGVLLLGFVALMARAAYLQTINTSFLQQQSDSRALRDLPITSYRGTITDRHGEELAVSIEVESVFLDPKEIIEKHDPEGMRKGKAWNQLAVVLFGKKPHELNKLVDANASRQFVWAKRQLAPEEAELVRMLNLPGVHLVREFRRYYPHGEISAHVVGFTDIDERGIEGIERAFDKELTAAHGAERKIMDRRRRVVEDHGVIKKAQPGQDITLAIDSRIQTIAYQELKKSVREHRARSGSIVILDVLTGEVLAMVNQPSYNPNKRQDRPLGATRNRAITDTFEPGSTAKPITVVSALESGLYKPKSIIDTRPGYMRVGGSWVRDDGHNYGVLDLAGVIRKSSNVGVAQMALAMPKEHFLGTFQRLGFGVPINTGFPGESPGRLILEKRWSKFELATVSYGYGFTTTPLQLARAYATLAGGGIQKPVSFLKVRDGVVGQQVLDEQIAKSVLNMMEEVTTDGTGKLAQVQGYRVSGKTGTIRKATAGGYSSDYQAVFAGVAPVKNPRLVMVAMIDEPAGDRYYGGNVAAPVFSVVMDQALRLINVTPDGEAQKFVQTGREANDV</sequence>